<reference evidence="2" key="1">
    <citation type="submission" date="2021-05" db="EMBL/GenBank/DDBJ databases">
        <authorList>
            <person name="Arsene-Ploetze F."/>
        </authorList>
    </citation>
    <scope>NUCLEOTIDE SEQUENCE</scope>
    <source>
        <strain evidence="2">DSM 42138</strain>
    </source>
</reference>
<organism evidence="2 3">
    <name type="scientific">Actinacidiphila cocklensis</name>
    <dbReference type="NCBI Taxonomy" id="887465"/>
    <lineage>
        <taxon>Bacteria</taxon>
        <taxon>Bacillati</taxon>
        <taxon>Actinomycetota</taxon>
        <taxon>Actinomycetes</taxon>
        <taxon>Kitasatosporales</taxon>
        <taxon>Streptomycetaceae</taxon>
        <taxon>Actinacidiphila</taxon>
    </lineage>
</organism>
<feature type="region of interest" description="Disordered" evidence="1">
    <location>
        <begin position="1"/>
        <end position="128"/>
    </location>
</feature>
<name>A0A9W4DQ49_9ACTN</name>
<feature type="region of interest" description="Disordered" evidence="1">
    <location>
        <begin position="253"/>
        <end position="358"/>
    </location>
</feature>
<feature type="compositionally biased region" description="Basic and acidic residues" evidence="1">
    <location>
        <begin position="290"/>
        <end position="308"/>
    </location>
</feature>
<feature type="compositionally biased region" description="Basic residues" evidence="1">
    <location>
        <begin position="23"/>
        <end position="32"/>
    </location>
</feature>
<evidence type="ECO:0000313" key="2">
    <source>
        <dbReference type="EMBL" id="CAG6395590.1"/>
    </source>
</evidence>
<feature type="compositionally biased region" description="Basic and acidic residues" evidence="1">
    <location>
        <begin position="38"/>
        <end position="51"/>
    </location>
</feature>
<evidence type="ECO:0000313" key="3">
    <source>
        <dbReference type="Proteomes" id="UP001152519"/>
    </source>
</evidence>
<proteinExistence type="predicted"/>
<protein>
    <submittedName>
        <fullName evidence="2">Uncharacterized 50.6 kDa protein in the 5\\'region of gyrA and gyrB</fullName>
    </submittedName>
</protein>
<dbReference type="Proteomes" id="UP001152519">
    <property type="component" value="Unassembled WGS sequence"/>
</dbReference>
<evidence type="ECO:0000256" key="1">
    <source>
        <dbReference type="SAM" id="MobiDB-lite"/>
    </source>
</evidence>
<keyword evidence="3" id="KW-1185">Reference proteome</keyword>
<feature type="compositionally biased region" description="Basic residues" evidence="1">
    <location>
        <begin position="273"/>
        <end position="286"/>
    </location>
</feature>
<sequence>MPGQGPDGPAHRDGAVRTGRYARGGRLRRRRAVAGVRPRTDRAAGRLRDVGPRPGRRRRRRRHPAGPAAGRARRRQAARAPQEAAAPGAARAGGLRCGAGRPAGPRQRFRAGLGRPRRLGGGAGRPLGLRPAVPVRHAVARPLLGRRRLPRPRRLRVRGRHRRYGRYAARVRRRHGDEPEPCGHRRRHGRRCRAAPGGARPAHRDRPVAELRGLPVPDRPVPARHPHPAGRPVRLEGLPRRHPDLLVDLRGRLGRHLPAGRPGGRRVPDRGLPRRLHRPERLRRLPRPAVADRDGDRHREHVPERVERAVPGGGVAAQRGDRRVRQRPGRAGLVPALTSTPGTGPDVSSRRGGVPRSP</sequence>
<feature type="compositionally biased region" description="Basic residues" evidence="1">
    <location>
        <begin position="54"/>
        <end position="64"/>
    </location>
</feature>
<gene>
    <name evidence="2" type="ORF">SCOCK_340014</name>
</gene>
<accession>A0A9W4DQ49</accession>
<feature type="region of interest" description="Disordered" evidence="1">
    <location>
        <begin position="175"/>
        <end position="237"/>
    </location>
</feature>
<comment type="caution">
    <text evidence="2">The sequence shown here is derived from an EMBL/GenBank/DDBJ whole genome shotgun (WGS) entry which is preliminary data.</text>
</comment>
<feature type="compositionally biased region" description="Basic residues" evidence="1">
    <location>
        <begin position="184"/>
        <end position="193"/>
    </location>
</feature>
<dbReference type="AlphaFoldDB" id="A0A9W4DQ49"/>
<feature type="compositionally biased region" description="Low complexity" evidence="1">
    <location>
        <begin position="78"/>
        <end position="114"/>
    </location>
</feature>
<dbReference type="EMBL" id="CAJSLV010000064">
    <property type="protein sequence ID" value="CAG6395590.1"/>
    <property type="molecule type" value="Genomic_DNA"/>
</dbReference>